<protein>
    <recommendedName>
        <fullName evidence="4">Secreted protein</fullName>
    </recommendedName>
</protein>
<gene>
    <name evidence="2" type="ORF">B0J12DRAFT_230380</name>
</gene>
<feature type="signal peptide" evidence="1">
    <location>
        <begin position="1"/>
        <end position="19"/>
    </location>
</feature>
<dbReference type="Proteomes" id="UP000774617">
    <property type="component" value="Unassembled WGS sequence"/>
</dbReference>
<feature type="chain" id="PRO_5046379452" description="Secreted protein" evidence="1">
    <location>
        <begin position="20"/>
        <end position="137"/>
    </location>
</feature>
<reference evidence="2 3" key="1">
    <citation type="journal article" date="2021" name="Nat. Commun.">
        <title>Genetic determinants of endophytism in the Arabidopsis root mycobiome.</title>
        <authorList>
            <person name="Mesny F."/>
            <person name="Miyauchi S."/>
            <person name="Thiergart T."/>
            <person name="Pickel B."/>
            <person name="Atanasova L."/>
            <person name="Karlsson M."/>
            <person name="Huettel B."/>
            <person name="Barry K.W."/>
            <person name="Haridas S."/>
            <person name="Chen C."/>
            <person name="Bauer D."/>
            <person name="Andreopoulos W."/>
            <person name="Pangilinan J."/>
            <person name="LaButti K."/>
            <person name="Riley R."/>
            <person name="Lipzen A."/>
            <person name="Clum A."/>
            <person name="Drula E."/>
            <person name="Henrissat B."/>
            <person name="Kohler A."/>
            <person name="Grigoriev I.V."/>
            <person name="Martin F.M."/>
            <person name="Hacquard S."/>
        </authorList>
    </citation>
    <scope>NUCLEOTIDE SEQUENCE [LARGE SCALE GENOMIC DNA]</scope>
    <source>
        <strain evidence="2 3">MPI-SDFR-AT-0080</strain>
    </source>
</reference>
<evidence type="ECO:0008006" key="4">
    <source>
        <dbReference type="Google" id="ProtNLM"/>
    </source>
</evidence>
<organism evidence="2 3">
    <name type="scientific">Macrophomina phaseolina</name>
    <dbReference type="NCBI Taxonomy" id="35725"/>
    <lineage>
        <taxon>Eukaryota</taxon>
        <taxon>Fungi</taxon>
        <taxon>Dikarya</taxon>
        <taxon>Ascomycota</taxon>
        <taxon>Pezizomycotina</taxon>
        <taxon>Dothideomycetes</taxon>
        <taxon>Dothideomycetes incertae sedis</taxon>
        <taxon>Botryosphaeriales</taxon>
        <taxon>Botryosphaeriaceae</taxon>
        <taxon>Macrophomina</taxon>
    </lineage>
</organism>
<sequence length="137" mass="15262">MRWLAAERWVCLLYMLCYAAVQPPMDNGIIVQAVTQTYVFQARLSANRRDCGVQLISCPSDLGWEWCGGTRSGMPDAHDVIAQRLIVWLFCAALQHSGGYTDRPRALSVFLSVDRLALTCARDHCLDRRVTASVVSG</sequence>
<keyword evidence="3" id="KW-1185">Reference proteome</keyword>
<accession>A0ABQ8GPV8</accession>
<evidence type="ECO:0000313" key="3">
    <source>
        <dbReference type="Proteomes" id="UP000774617"/>
    </source>
</evidence>
<evidence type="ECO:0000313" key="2">
    <source>
        <dbReference type="EMBL" id="KAH7062222.1"/>
    </source>
</evidence>
<proteinExistence type="predicted"/>
<dbReference type="EMBL" id="JAGTJR010000003">
    <property type="protein sequence ID" value="KAH7062222.1"/>
    <property type="molecule type" value="Genomic_DNA"/>
</dbReference>
<evidence type="ECO:0000256" key="1">
    <source>
        <dbReference type="SAM" id="SignalP"/>
    </source>
</evidence>
<keyword evidence="1" id="KW-0732">Signal</keyword>
<comment type="caution">
    <text evidence="2">The sequence shown here is derived from an EMBL/GenBank/DDBJ whole genome shotgun (WGS) entry which is preliminary data.</text>
</comment>
<name>A0ABQ8GPV8_9PEZI</name>